<reference evidence="1 2" key="1">
    <citation type="journal article" date="2019" name="Sci. Rep.">
        <title>Orb-weaving spider Araneus ventricosus genome elucidates the spidroin gene catalogue.</title>
        <authorList>
            <person name="Kono N."/>
            <person name="Nakamura H."/>
            <person name="Ohtoshi R."/>
            <person name="Moran D.A.P."/>
            <person name="Shinohara A."/>
            <person name="Yoshida Y."/>
            <person name="Fujiwara M."/>
            <person name="Mori M."/>
            <person name="Tomita M."/>
            <person name="Arakawa K."/>
        </authorList>
    </citation>
    <scope>NUCLEOTIDE SEQUENCE [LARGE SCALE GENOMIC DNA]</scope>
</reference>
<keyword evidence="2" id="KW-1185">Reference proteome</keyword>
<protein>
    <submittedName>
        <fullName evidence="1">Uncharacterized protein</fullName>
    </submittedName>
</protein>
<comment type="caution">
    <text evidence="1">The sequence shown here is derived from an EMBL/GenBank/DDBJ whole genome shotgun (WGS) entry which is preliminary data.</text>
</comment>
<sequence>MFHRKDIKPSKPFDQGGVKVTASCLGWTRASTPLSSAPNTPGGWQIKVPLGPPRIELSGDDYRCEWKHSCLLPREMIENPPYLLAVTLLEKRKDSY</sequence>
<accession>A0A4Y2I2X9</accession>
<evidence type="ECO:0000313" key="1">
    <source>
        <dbReference type="EMBL" id="GBM71978.1"/>
    </source>
</evidence>
<proteinExistence type="predicted"/>
<organism evidence="1 2">
    <name type="scientific">Araneus ventricosus</name>
    <name type="common">Orbweaver spider</name>
    <name type="synonym">Epeira ventricosa</name>
    <dbReference type="NCBI Taxonomy" id="182803"/>
    <lineage>
        <taxon>Eukaryota</taxon>
        <taxon>Metazoa</taxon>
        <taxon>Ecdysozoa</taxon>
        <taxon>Arthropoda</taxon>
        <taxon>Chelicerata</taxon>
        <taxon>Arachnida</taxon>
        <taxon>Araneae</taxon>
        <taxon>Araneomorphae</taxon>
        <taxon>Entelegynae</taxon>
        <taxon>Araneoidea</taxon>
        <taxon>Araneidae</taxon>
        <taxon>Araneus</taxon>
    </lineage>
</organism>
<gene>
    <name evidence="1" type="ORF">AVEN_269309_1</name>
</gene>
<dbReference type="Proteomes" id="UP000499080">
    <property type="component" value="Unassembled WGS sequence"/>
</dbReference>
<dbReference type="AlphaFoldDB" id="A0A4Y2I2X9"/>
<name>A0A4Y2I2X9_ARAVE</name>
<evidence type="ECO:0000313" key="2">
    <source>
        <dbReference type="Proteomes" id="UP000499080"/>
    </source>
</evidence>
<dbReference type="EMBL" id="BGPR01002348">
    <property type="protein sequence ID" value="GBM71978.1"/>
    <property type="molecule type" value="Genomic_DNA"/>
</dbReference>